<evidence type="ECO:0000256" key="1">
    <source>
        <dbReference type="SAM" id="MobiDB-lite"/>
    </source>
</evidence>
<comment type="caution">
    <text evidence="2">The sequence shown here is derived from an EMBL/GenBank/DDBJ whole genome shotgun (WGS) entry which is preliminary data.</text>
</comment>
<dbReference type="AlphaFoldDB" id="A0A396YV14"/>
<feature type="compositionally biased region" description="Polar residues" evidence="1">
    <location>
        <begin position="614"/>
        <end position="623"/>
    </location>
</feature>
<organism evidence="2 3">
    <name type="scientific">Leptospira stimsonii</name>
    <dbReference type="NCBI Taxonomy" id="2202203"/>
    <lineage>
        <taxon>Bacteria</taxon>
        <taxon>Pseudomonadati</taxon>
        <taxon>Spirochaetota</taxon>
        <taxon>Spirochaetia</taxon>
        <taxon>Leptospirales</taxon>
        <taxon>Leptospiraceae</taxon>
        <taxon>Leptospira</taxon>
    </lineage>
</organism>
<dbReference type="RefSeq" id="WP_118970669.1">
    <property type="nucleotide sequence ID" value="NZ_QHCT01000011.1"/>
</dbReference>
<protein>
    <recommendedName>
        <fullName evidence="4">Phage tail protein</fullName>
    </recommendedName>
</protein>
<proteinExistence type="predicted"/>
<name>A0A396YV14_9LEPT</name>
<evidence type="ECO:0008006" key="4">
    <source>
        <dbReference type="Google" id="ProtNLM"/>
    </source>
</evidence>
<dbReference type="Proteomes" id="UP000265798">
    <property type="component" value="Unassembled WGS sequence"/>
</dbReference>
<feature type="region of interest" description="Disordered" evidence="1">
    <location>
        <begin position="614"/>
        <end position="635"/>
    </location>
</feature>
<dbReference type="EMBL" id="QHCT01000011">
    <property type="protein sequence ID" value="RHX84700.1"/>
    <property type="molecule type" value="Genomic_DNA"/>
</dbReference>
<evidence type="ECO:0000313" key="2">
    <source>
        <dbReference type="EMBL" id="RHX84700.1"/>
    </source>
</evidence>
<evidence type="ECO:0000313" key="3">
    <source>
        <dbReference type="Proteomes" id="UP000265798"/>
    </source>
</evidence>
<accession>A0A396YV14</accession>
<sequence>MRVNLPLEVRQNESTVIRLRGLKNIFSPVAHILFQIKESSSSSKILLSIEPFPTDEGADWEHEEIVIKIPPAMTRGLLPKVYEWDLLVNRQGEFEYPYWGIFTLTGTISRNNESVDPVVINDLETRLAGTTMGRGSWMIGVFSNYWLGKLGGIGNLVLEKCLEWLDQNKLGILNPFTGSKLLKSGDSATQVLESGIEIDSLDNVTGVRSLSLLLAPSLDSHATRRDWVIALVDAAITQAKADLVNGAPGVLDTLQEISNALNNDPHFATTLLNQLTSKADLVSGKIPLSQLPSVLLSNVTSVNGHTGIVSLSYYDVGAAPSSGISPDAITETTSKQFISSGLKGQIDEFTLFSTLNRINPSPQKPFFDIALDVSNGLDANWPQLGPFLRGIKWGTGDPFGGGTYIDTFQVTAATKYDSNNSVELTLSGSNPATSSLISMILDDVNYYAMFKSSDGISPVAVNATHIDNYAFVVRAVSDIGNGAGKIPAGTHMLLKFTNGSIANTLNPSSLKIGVSYSGGTNPIGTITGAYIEVYPYRRLVSGALSNSSFRWRPVFDSVLRNRDTVSPGFLSNGRMLDTLQVHNHSYTDRFAGISNAQLWGGFDTPFDYMAYQTSTSDSTSAPGNYSGYGPLRSGRKTQDRSLRVTTYINAKEYIP</sequence>
<reference evidence="3" key="1">
    <citation type="submission" date="2018-05" db="EMBL/GenBank/DDBJ databases">
        <title>Leptospira yasudae sp. nov. and Leptospira stimsonii sp. nov., two pathogenic species of the genus Leptospira isolated from environmental sources.</title>
        <authorList>
            <person name="Casanovas-Massana A."/>
            <person name="Hamond C."/>
            <person name="Santos L.A."/>
            <person name="Hacker K.P."/>
            <person name="Balassiano I."/>
            <person name="Medeiros M.A."/>
            <person name="Reis M.G."/>
            <person name="Ko A.I."/>
            <person name="Wunder E.A."/>
        </authorList>
    </citation>
    <scope>NUCLEOTIDE SEQUENCE [LARGE SCALE GENOMIC DNA]</scope>
    <source>
        <strain evidence="3">Yale</strain>
    </source>
</reference>
<dbReference type="OrthoDB" id="9810174at2"/>
<gene>
    <name evidence="2" type="ORF">DLM75_22020</name>
</gene>